<dbReference type="Proteomes" id="UP000271098">
    <property type="component" value="Unassembled WGS sequence"/>
</dbReference>
<evidence type="ECO:0000313" key="4">
    <source>
        <dbReference type="WBParaSite" id="GPUH_0001026301-mRNA-1"/>
    </source>
</evidence>
<gene>
    <name evidence="2" type="ORF">GPUH_LOCUS10250</name>
</gene>
<reference evidence="2 3" key="2">
    <citation type="submission" date="2018-11" db="EMBL/GenBank/DDBJ databases">
        <authorList>
            <consortium name="Pathogen Informatics"/>
        </authorList>
    </citation>
    <scope>NUCLEOTIDE SEQUENCE [LARGE SCALE GENOMIC DNA]</scope>
</reference>
<accession>A0A183DNF9</accession>
<keyword evidence="1" id="KW-0472">Membrane</keyword>
<reference evidence="4" key="1">
    <citation type="submission" date="2016-06" db="UniProtKB">
        <authorList>
            <consortium name="WormBaseParasite"/>
        </authorList>
    </citation>
    <scope>IDENTIFICATION</scope>
</reference>
<sequence>MSVFPARWNGWRVDTVISECMDERLVRSAEAVSSSSLFIVILTVLLYLTGLLVLLLILFTRLRVLRQLATSPTVQYEQLL</sequence>
<keyword evidence="1" id="KW-0812">Transmembrane</keyword>
<dbReference type="AlphaFoldDB" id="A0A183DNF9"/>
<evidence type="ECO:0000313" key="2">
    <source>
        <dbReference type="EMBL" id="VDN17188.1"/>
    </source>
</evidence>
<proteinExistence type="predicted"/>
<organism evidence="4">
    <name type="scientific">Gongylonema pulchrum</name>
    <dbReference type="NCBI Taxonomy" id="637853"/>
    <lineage>
        <taxon>Eukaryota</taxon>
        <taxon>Metazoa</taxon>
        <taxon>Ecdysozoa</taxon>
        <taxon>Nematoda</taxon>
        <taxon>Chromadorea</taxon>
        <taxon>Rhabditida</taxon>
        <taxon>Spirurina</taxon>
        <taxon>Spiruromorpha</taxon>
        <taxon>Spiruroidea</taxon>
        <taxon>Gongylonematidae</taxon>
        <taxon>Gongylonema</taxon>
    </lineage>
</organism>
<evidence type="ECO:0000256" key="1">
    <source>
        <dbReference type="SAM" id="Phobius"/>
    </source>
</evidence>
<protein>
    <submittedName>
        <fullName evidence="4">Movement protein</fullName>
    </submittedName>
</protein>
<dbReference type="EMBL" id="UYRT01077898">
    <property type="protein sequence ID" value="VDN17188.1"/>
    <property type="molecule type" value="Genomic_DNA"/>
</dbReference>
<evidence type="ECO:0000313" key="3">
    <source>
        <dbReference type="Proteomes" id="UP000271098"/>
    </source>
</evidence>
<feature type="transmembrane region" description="Helical" evidence="1">
    <location>
        <begin position="37"/>
        <end position="59"/>
    </location>
</feature>
<name>A0A183DNF9_9BILA</name>
<keyword evidence="1" id="KW-1133">Transmembrane helix</keyword>
<dbReference type="WBParaSite" id="GPUH_0001026301-mRNA-1">
    <property type="protein sequence ID" value="GPUH_0001026301-mRNA-1"/>
    <property type="gene ID" value="GPUH_0001026301"/>
</dbReference>
<keyword evidence="3" id="KW-1185">Reference proteome</keyword>